<gene>
    <name evidence="1" type="ORF">OIK44_20175</name>
</gene>
<dbReference type="EMBL" id="JAQQXR010000009">
    <property type="protein sequence ID" value="MDC8759908.1"/>
    <property type="molecule type" value="Genomic_DNA"/>
</dbReference>
<sequence length="78" mass="8724">MIIDMKMPSLEEILARSTVPEKHTTDVIVGVGSLVFWKRRADLDGSEGVTFFDGDMRDVLESDDPRIIAALEREHAHG</sequence>
<reference evidence="1 2" key="1">
    <citation type="submission" date="2022-10" db="EMBL/GenBank/DDBJ databases">
        <title>Janthinobacterium sp. hw3 Genome sequencing.</title>
        <authorList>
            <person name="Park S."/>
        </authorList>
    </citation>
    <scope>NUCLEOTIDE SEQUENCE [LARGE SCALE GENOMIC DNA]</scope>
    <source>
        <strain evidence="2">hw3</strain>
    </source>
</reference>
<dbReference type="Proteomes" id="UP001221208">
    <property type="component" value="Unassembled WGS sequence"/>
</dbReference>
<protein>
    <submittedName>
        <fullName evidence="1">Uncharacterized protein</fullName>
    </submittedName>
</protein>
<comment type="caution">
    <text evidence="1">The sequence shown here is derived from an EMBL/GenBank/DDBJ whole genome shotgun (WGS) entry which is preliminary data.</text>
</comment>
<evidence type="ECO:0000313" key="1">
    <source>
        <dbReference type="EMBL" id="MDC8759908.1"/>
    </source>
</evidence>
<evidence type="ECO:0000313" key="2">
    <source>
        <dbReference type="Proteomes" id="UP001221208"/>
    </source>
</evidence>
<proteinExistence type="predicted"/>
<name>A0ABT5K4J7_9BURK</name>
<accession>A0ABT5K4J7</accession>
<dbReference type="RefSeq" id="WP_273673366.1">
    <property type="nucleotide sequence ID" value="NZ_JAQQXR010000009.1"/>
</dbReference>
<keyword evidence="2" id="KW-1185">Reference proteome</keyword>
<organism evidence="1 2">
    <name type="scientific">Janthinobacterium fluminis</name>
    <dbReference type="NCBI Taxonomy" id="2987524"/>
    <lineage>
        <taxon>Bacteria</taxon>
        <taxon>Pseudomonadati</taxon>
        <taxon>Pseudomonadota</taxon>
        <taxon>Betaproteobacteria</taxon>
        <taxon>Burkholderiales</taxon>
        <taxon>Oxalobacteraceae</taxon>
        <taxon>Janthinobacterium</taxon>
    </lineage>
</organism>